<evidence type="ECO:0000313" key="2">
    <source>
        <dbReference type="EMBL" id="RHZ76391.1"/>
    </source>
</evidence>
<dbReference type="AlphaFoldDB" id="A0A397IKD2"/>
<protein>
    <submittedName>
        <fullName evidence="2">Uncharacterized protein</fullName>
    </submittedName>
</protein>
<dbReference type="Proteomes" id="UP000266861">
    <property type="component" value="Unassembled WGS sequence"/>
</dbReference>
<proteinExistence type="predicted"/>
<comment type="caution">
    <text evidence="2">The sequence shown here is derived from an EMBL/GenBank/DDBJ whole genome shotgun (WGS) entry which is preliminary data.</text>
</comment>
<keyword evidence="3" id="KW-1185">Reference proteome</keyword>
<evidence type="ECO:0000313" key="3">
    <source>
        <dbReference type="Proteomes" id="UP000266861"/>
    </source>
</evidence>
<gene>
    <name evidence="2" type="ORF">Glove_198g46</name>
</gene>
<organism evidence="2 3">
    <name type="scientific">Diversispora epigaea</name>
    <dbReference type="NCBI Taxonomy" id="1348612"/>
    <lineage>
        <taxon>Eukaryota</taxon>
        <taxon>Fungi</taxon>
        <taxon>Fungi incertae sedis</taxon>
        <taxon>Mucoromycota</taxon>
        <taxon>Glomeromycotina</taxon>
        <taxon>Glomeromycetes</taxon>
        <taxon>Diversisporales</taxon>
        <taxon>Diversisporaceae</taxon>
        <taxon>Diversispora</taxon>
    </lineage>
</organism>
<evidence type="ECO:0000256" key="1">
    <source>
        <dbReference type="SAM" id="SignalP"/>
    </source>
</evidence>
<accession>A0A397IKD2</accession>
<name>A0A397IKD2_9GLOM</name>
<sequence>MLSRLFLITTLLLVGITTVTIGVPVAETIVDIKAVELPQMGSGNLTLNRRFIPGVPGLPQCTDINYPELMSSWCLSVKAIRANCASISNPADMKYCDTTCPKDTVCLDFRLATTNNAAFSQFALCINKKDAASFNGEKGVICQSFAYVMESPFGTVAINVYDISNKPKLINAISVRAGKQYMSKSDTSNYSVILANMGKQKLKVCLQTASNVALFALFAVIDGTYSSIGGK</sequence>
<dbReference type="EMBL" id="PQFF01000186">
    <property type="protein sequence ID" value="RHZ76391.1"/>
    <property type="molecule type" value="Genomic_DNA"/>
</dbReference>
<reference evidence="2 3" key="1">
    <citation type="submission" date="2018-08" db="EMBL/GenBank/DDBJ databases">
        <title>Genome and evolution of the arbuscular mycorrhizal fungus Diversispora epigaea (formerly Glomus versiforme) and its bacterial endosymbionts.</title>
        <authorList>
            <person name="Sun X."/>
            <person name="Fei Z."/>
            <person name="Harrison M."/>
        </authorList>
    </citation>
    <scope>NUCLEOTIDE SEQUENCE [LARGE SCALE GENOMIC DNA]</scope>
    <source>
        <strain evidence="2 3">IT104</strain>
    </source>
</reference>
<feature type="chain" id="PRO_5017384273" evidence="1">
    <location>
        <begin position="23"/>
        <end position="231"/>
    </location>
</feature>
<feature type="signal peptide" evidence="1">
    <location>
        <begin position="1"/>
        <end position="22"/>
    </location>
</feature>
<keyword evidence="1" id="KW-0732">Signal</keyword>